<keyword evidence="5" id="KW-0378">Hydrolase</keyword>
<evidence type="ECO:0000256" key="5">
    <source>
        <dbReference type="ARBA" id="ARBA00022801"/>
    </source>
</evidence>
<proteinExistence type="inferred from homology"/>
<reference evidence="8 9" key="1">
    <citation type="submission" date="2022-01" db="EMBL/GenBank/DDBJ databases">
        <authorList>
            <person name="Xiong W."/>
            <person name="Schranz E."/>
        </authorList>
    </citation>
    <scope>NUCLEOTIDE SEQUENCE [LARGE SCALE GENOMIC DNA]</scope>
</reference>
<gene>
    <name evidence="8" type="ORF">LVIROSA_LOCUS3800</name>
</gene>
<dbReference type="PANTHER" id="PTHR45650:SF9">
    <property type="entry name" value="SGNH HYDROLASE-TYPE ESTERASE DOMAIN-CONTAINING PROTEIN"/>
    <property type="match status" value="1"/>
</dbReference>
<evidence type="ECO:0000256" key="1">
    <source>
        <dbReference type="ARBA" id="ARBA00004613"/>
    </source>
</evidence>
<protein>
    <recommendedName>
        <fullName evidence="10">SGNH hydrolase-type esterase domain-containing protein</fullName>
    </recommendedName>
</protein>
<dbReference type="GO" id="GO:0016788">
    <property type="term" value="F:hydrolase activity, acting on ester bonds"/>
    <property type="evidence" value="ECO:0007669"/>
    <property type="project" value="InterPro"/>
</dbReference>
<keyword evidence="4" id="KW-0732">Signal</keyword>
<dbReference type="Gene3D" id="3.40.50.1110">
    <property type="entry name" value="SGNH hydrolase"/>
    <property type="match status" value="1"/>
</dbReference>
<sequence length="197" mass="22381">MYLVNIGSNDFVNNYFLPDHYNTSSVYSTKKYAEVLMKQYSKQLRTLYKMGARKVALFALTQIGCTPLATSKFGTDGKPCVKSINKAAMLFNHKFKPLVDELNTNNEDALFTFINITSILYPQGDRAMRTPPCCKLDGEWACKAGSIPCPFRIFHIYYDALHPSEISNIAMATRAYHAIHPADAYPYDIYHLVRVQN</sequence>
<keyword evidence="9" id="KW-1185">Reference proteome</keyword>
<dbReference type="EMBL" id="CAKMRJ010000002">
    <property type="protein sequence ID" value="CAH1415995.1"/>
    <property type="molecule type" value="Genomic_DNA"/>
</dbReference>
<name>A0AAU9M1Z3_9ASTR</name>
<dbReference type="InterPro" id="IPR036514">
    <property type="entry name" value="SGNH_hydro_sf"/>
</dbReference>
<evidence type="ECO:0000256" key="6">
    <source>
        <dbReference type="ARBA" id="ARBA00022963"/>
    </source>
</evidence>
<organism evidence="8 9">
    <name type="scientific">Lactuca virosa</name>
    <dbReference type="NCBI Taxonomy" id="75947"/>
    <lineage>
        <taxon>Eukaryota</taxon>
        <taxon>Viridiplantae</taxon>
        <taxon>Streptophyta</taxon>
        <taxon>Embryophyta</taxon>
        <taxon>Tracheophyta</taxon>
        <taxon>Spermatophyta</taxon>
        <taxon>Magnoliopsida</taxon>
        <taxon>eudicotyledons</taxon>
        <taxon>Gunneridae</taxon>
        <taxon>Pentapetalae</taxon>
        <taxon>asterids</taxon>
        <taxon>campanulids</taxon>
        <taxon>Asterales</taxon>
        <taxon>Asteraceae</taxon>
        <taxon>Cichorioideae</taxon>
        <taxon>Cichorieae</taxon>
        <taxon>Lactucinae</taxon>
        <taxon>Lactuca</taxon>
    </lineage>
</organism>
<evidence type="ECO:0000313" key="8">
    <source>
        <dbReference type="EMBL" id="CAH1415995.1"/>
    </source>
</evidence>
<dbReference type="Pfam" id="PF00657">
    <property type="entry name" value="Lipase_GDSL"/>
    <property type="match status" value="1"/>
</dbReference>
<dbReference type="AlphaFoldDB" id="A0AAU9M1Z3"/>
<comment type="subcellular location">
    <subcellularLocation>
        <location evidence="1">Secreted</location>
    </subcellularLocation>
</comment>
<evidence type="ECO:0000256" key="7">
    <source>
        <dbReference type="ARBA" id="ARBA00023098"/>
    </source>
</evidence>
<dbReference type="GO" id="GO:0005576">
    <property type="term" value="C:extracellular region"/>
    <property type="evidence" value="ECO:0007669"/>
    <property type="project" value="UniProtKB-SubCell"/>
</dbReference>
<keyword evidence="7" id="KW-0443">Lipid metabolism</keyword>
<comment type="caution">
    <text evidence="8">The sequence shown here is derived from an EMBL/GenBank/DDBJ whole genome shotgun (WGS) entry which is preliminary data.</text>
</comment>
<evidence type="ECO:0000256" key="2">
    <source>
        <dbReference type="ARBA" id="ARBA00008668"/>
    </source>
</evidence>
<dbReference type="InterPro" id="IPR001087">
    <property type="entry name" value="GDSL"/>
</dbReference>
<dbReference type="Proteomes" id="UP001157418">
    <property type="component" value="Unassembled WGS sequence"/>
</dbReference>
<dbReference type="GO" id="GO:0016042">
    <property type="term" value="P:lipid catabolic process"/>
    <property type="evidence" value="ECO:0007669"/>
    <property type="project" value="UniProtKB-KW"/>
</dbReference>
<evidence type="ECO:0000256" key="4">
    <source>
        <dbReference type="ARBA" id="ARBA00022729"/>
    </source>
</evidence>
<evidence type="ECO:0008006" key="10">
    <source>
        <dbReference type="Google" id="ProtNLM"/>
    </source>
</evidence>
<accession>A0AAU9M1Z3</accession>
<evidence type="ECO:0000313" key="9">
    <source>
        <dbReference type="Proteomes" id="UP001157418"/>
    </source>
</evidence>
<keyword evidence="3" id="KW-0964">Secreted</keyword>
<comment type="similarity">
    <text evidence="2">Belongs to the 'GDSL' lipolytic enzyme family.</text>
</comment>
<keyword evidence="6" id="KW-0442">Lipid degradation</keyword>
<dbReference type="PANTHER" id="PTHR45650">
    <property type="entry name" value="GDSL-LIKE LIPASE/ACYLHYDROLASE-RELATED"/>
    <property type="match status" value="1"/>
</dbReference>
<evidence type="ECO:0000256" key="3">
    <source>
        <dbReference type="ARBA" id="ARBA00022525"/>
    </source>
</evidence>
<dbReference type="InterPro" id="IPR051238">
    <property type="entry name" value="GDSL_esterase/lipase"/>
</dbReference>